<comment type="pathway">
    <text evidence="1">Carbohydrate degradation; glycolysis; D-glyceraldehyde 3-phosphate and glycerone phosphate from D-glucose: step 2/4.</text>
</comment>
<comment type="caution">
    <text evidence="8">The sequence shown here is derived from an EMBL/GenBank/DDBJ whole genome shotgun (WGS) entry which is preliminary data.</text>
</comment>
<dbReference type="Proteomes" id="UP000229641">
    <property type="component" value="Unassembled WGS sequence"/>
</dbReference>
<proteinExistence type="inferred from homology"/>
<evidence type="ECO:0000256" key="5">
    <source>
        <dbReference type="ARBA" id="ARBA00023152"/>
    </source>
</evidence>
<evidence type="ECO:0000256" key="1">
    <source>
        <dbReference type="ARBA" id="ARBA00004926"/>
    </source>
</evidence>
<name>A0A2H0LWP0_9BACT</name>
<feature type="domain" description="Glucose-6-phosphate isomerase prokaryote" evidence="7">
    <location>
        <begin position="53"/>
        <end position="195"/>
    </location>
</feature>
<protein>
    <recommendedName>
        <fullName evidence="3">glucose-6-phosphate isomerase</fullName>
        <ecNumber evidence="3">5.3.1.9</ecNumber>
    </recommendedName>
</protein>
<keyword evidence="8" id="KW-0413">Isomerase</keyword>
<dbReference type="EC" id="5.3.1.9" evidence="3"/>
<dbReference type="GO" id="GO:0004347">
    <property type="term" value="F:glucose-6-phosphate isomerase activity"/>
    <property type="evidence" value="ECO:0007669"/>
    <property type="project" value="UniProtKB-EC"/>
</dbReference>
<keyword evidence="4" id="KW-0312">Gluconeogenesis</keyword>
<evidence type="ECO:0000256" key="6">
    <source>
        <dbReference type="ARBA" id="ARBA00029321"/>
    </source>
</evidence>
<evidence type="ECO:0000256" key="4">
    <source>
        <dbReference type="ARBA" id="ARBA00022432"/>
    </source>
</evidence>
<dbReference type="Gene3D" id="2.60.120.10">
    <property type="entry name" value="Jelly Rolls"/>
    <property type="match status" value="1"/>
</dbReference>
<organism evidence="8 9">
    <name type="scientific">Candidatus Ghiorseimicrobium undicola</name>
    <dbReference type="NCBI Taxonomy" id="1974746"/>
    <lineage>
        <taxon>Bacteria</taxon>
        <taxon>Pseudomonadati</taxon>
        <taxon>Candidatus Omnitrophota</taxon>
        <taxon>Candidatus Ghiorseimicrobium</taxon>
    </lineage>
</organism>
<dbReference type="GO" id="GO:0006096">
    <property type="term" value="P:glycolytic process"/>
    <property type="evidence" value="ECO:0007669"/>
    <property type="project" value="UniProtKB-UniPathway"/>
</dbReference>
<accession>A0A2H0LWP0</accession>
<reference evidence="8 9" key="1">
    <citation type="submission" date="2017-09" db="EMBL/GenBank/DDBJ databases">
        <title>Depth-based differentiation of microbial function through sediment-hosted aquifers and enrichment of novel symbionts in the deep terrestrial subsurface.</title>
        <authorList>
            <person name="Probst A.J."/>
            <person name="Ladd B."/>
            <person name="Jarett J.K."/>
            <person name="Geller-Mcgrath D.E."/>
            <person name="Sieber C.M."/>
            <person name="Emerson J.B."/>
            <person name="Anantharaman K."/>
            <person name="Thomas B.C."/>
            <person name="Malmstrom R."/>
            <person name="Stieglmeier M."/>
            <person name="Klingl A."/>
            <person name="Woyke T."/>
            <person name="Ryan C.M."/>
            <person name="Banfield J.F."/>
        </authorList>
    </citation>
    <scope>NUCLEOTIDE SEQUENCE [LARGE SCALE GENOMIC DNA]</scope>
    <source>
        <strain evidence="8">CG11_big_fil_rev_8_21_14_0_20_42_13</strain>
    </source>
</reference>
<dbReference type="InterPro" id="IPR010551">
    <property type="entry name" value="G6P_isomerase_prok"/>
</dbReference>
<dbReference type="EMBL" id="PCWA01000084">
    <property type="protein sequence ID" value="PIQ88818.1"/>
    <property type="molecule type" value="Genomic_DNA"/>
</dbReference>
<dbReference type="SUPFAM" id="SSF51182">
    <property type="entry name" value="RmlC-like cupins"/>
    <property type="match status" value="1"/>
</dbReference>
<evidence type="ECO:0000313" key="9">
    <source>
        <dbReference type="Proteomes" id="UP000229641"/>
    </source>
</evidence>
<evidence type="ECO:0000259" key="7">
    <source>
        <dbReference type="Pfam" id="PF06560"/>
    </source>
</evidence>
<dbReference type="InterPro" id="IPR014710">
    <property type="entry name" value="RmlC-like_jellyroll"/>
</dbReference>
<comment type="catalytic activity">
    <reaction evidence="6">
        <text>alpha-D-glucose 6-phosphate = beta-D-fructose 6-phosphate</text>
        <dbReference type="Rhea" id="RHEA:11816"/>
        <dbReference type="ChEBI" id="CHEBI:57634"/>
        <dbReference type="ChEBI" id="CHEBI:58225"/>
        <dbReference type="EC" id="5.3.1.9"/>
    </reaction>
</comment>
<sequence length="269" mass="31260">MINLFKNSGLSVRLDLNSLKLTCADDVLKIEPDIRTIQEMKGVLLDKKIDAPRELYYMYRGLCKLKDKEKITANRLRYDITIIRGGFLGDEFIKTSGHYHNQHYPEIYEVLWGEALCLMQKPQKDDFSKIEDIVLVKAKAKEKIMVLPDYGHILVNPSADFPLVVANWISSDCRPDYSQYKQSRGAAYFITNNEGEFRFVNNEFFKQLPKVRIVRPRLDMKDLGLLFDIPLYDTIEQSNKLSFLNDPHRYNYDSCFMADKAELKAAIPL</sequence>
<evidence type="ECO:0000256" key="3">
    <source>
        <dbReference type="ARBA" id="ARBA00011952"/>
    </source>
</evidence>
<gene>
    <name evidence="8" type="ORF">COV72_05940</name>
</gene>
<evidence type="ECO:0000256" key="2">
    <source>
        <dbReference type="ARBA" id="ARBA00006542"/>
    </source>
</evidence>
<dbReference type="GO" id="GO:0005737">
    <property type="term" value="C:cytoplasm"/>
    <property type="evidence" value="ECO:0007669"/>
    <property type="project" value="InterPro"/>
</dbReference>
<keyword evidence="5" id="KW-0324">Glycolysis</keyword>
<evidence type="ECO:0000313" key="8">
    <source>
        <dbReference type="EMBL" id="PIQ88818.1"/>
    </source>
</evidence>
<comment type="similarity">
    <text evidence="2">Belongs to the archaeal-type GPI family.</text>
</comment>
<dbReference type="CDD" id="cd02218">
    <property type="entry name" value="cupin_PGI"/>
    <property type="match status" value="1"/>
</dbReference>
<dbReference type="Pfam" id="PF06560">
    <property type="entry name" value="GPI"/>
    <property type="match status" value="1"/>
</dbReference>
<dbReference type="InterPro" id="IPR011051">
    <property type="entry name" value="RmlC_Cupin_sf"/>
</dbReference>
<dbReference type="GO" id="GO:0006094">
    <property type="term" value="P:gluconeogenesis"/>
    <property type="evidence" value="ECO:0007669"/>
    <property type="project" value="UniProtKB-KW"/>
</dbReference>
<dbReference type="AlphaFoldDB" id="A0A2H0LWP0"/>
<dbReference type="UniPathway" id="UPA00109">
    <property type="reaction ID" value="UER00181"/>
</dbReference>